<dbReference type="Gene3D" id="3.40.50.1950">
    <property type="entry name" value="Flavin prenyltransferase-like"/>
    <property type="match status" value="1"/>
</dbReference>
<keyword evidence="5" id="KW-1185">Reference proteome</keyword>
<accession>A0A8K0JLY2</accession>
<dbReference type="GO" id="GO:0010181">
    <property type="term" value="F:FMN binding"/>
    <property type="evidence" value="ECO:0007669"/>
    <property type="project" value="TreeGrafter"/>
</dbReference>
<dbReference type="PANTHER" id="PTHR14359:SF6">
    <property type="entry name" value="PHOSPHOPANTOTHENOYLCYSTEINE DECARBOXYLASE"/>
    <property type="match status" value="1"/>
</dbReference>
<dbReference type="InterPro" id="IPR036551">
    <property type="entry name" value="Flavin_trans-like"/>
</dbReference>
<evidence type="ECO:0000256" key="1">
    <source>
        <dbReference type="ARBA" id="ARBA00022993"/>
    </source>
</evidence>
<dbReference type="GO" id="GO:0015937">
    <property type="term" value="P:coenzyme A biosynthetic process"/>
    <property type="evidence" value="ECO:0007669"/>
    <property type="project" value="UniProtKB-KW"/>
</dbReference>
<name>A0A8K0JLY2_9TREE</name>
<keyword evidence="1" id="KW-0173">Coenzyme A biosynthesis</keyword>
<dbReference type="EMBL" id="JABELV010000066">
    <property type="protein sequence ID" value="KAG7535953.1"/>
    <property type="molecule type" value="Genomic_DNA"/>
</dbReference>
<comment type="similarity">
    <text evidence="2">Belongs to the HFCD (homooligomeric flavin containing Cys decarboxylase) superfamily.</text>
</comment>
<dbReference type="Proteomes" id="UP000812966">
    <property type="component" value="Unassembled WGS sequence"/>
</dbReference>
<evidence type="ECO:0000256" key="2">
    <source>
        <dbReference type="ARBA" id="ARBA00038350"/>
    </source>
</evidence>
<evidence type="ECO:0000313" key="5">
    <source>
        <dbReference type="Proteomes" id="UP000812966"/>
    </source>
</evidence>
<evidence type="ECO:0000259" key="3">
    <source>
        <dbReference type="Pfam" id="PF02441"/>
    </source>
</evidence>
<dbReference type="GO" id="GO:0004633">
    <property type="term" value="F:phosphopantothenoylcysteine decarboxylase activity"/>
    <property type="evidence" value="ECO:0007669"/>
    <property type="project" value="TreeGrafter"/>
</dbReference>
<dbReference type="Pfam" id="PF02441">
    <property type="entry name" value="Flavoprotein"/>
    <property type="match status" value="1"/>
</dbReference>
<dbReference type="GO" id="GO:0071513">
    <property type="term" value="C:phosphopantothenoylcysteine decarboxylase complex"/>
    <property type="evidence" value="ECO:0007669"/>
    <property type="project" value="TreeGrafter"/>
</dbReference>
<protein>
    <recommendedName>
        <fullName evidence="3">Flavoprotein domain-containing protein</fullName>
    </recommendedName>
</protein>
<reference evidence="4" key="1">
    <citation type="submission" date="2020-04" db="EMBL/GenBank/DDBJ databases">
        <title>Analysis of mating type loci in Filobasidium floriforme.</title>
        <authorList>
            <person name="Nowrousian M."/>
        </authorList>
    </citation>
    <scope>NUCLEOTIDE SEQUENCE</scope>
    <source>
        <strain evidence="4">CBS 6242</strain>
    </source>
</reference>
<sequence length="207" mass="22813">MFIASEHTRPGKVNVLLISSGSVASIKIPLIVEASLEDSRIDVQVVATKTSLTFYTPEEVLKASQGRVRVWTDDDEWGTWNKIGDPILHIELRRWAHLVLVCPCSANMLAKISNGICDNLSTSLLRALDPSTTKTYLFPAMNTLMYTHPLTAKQLRIVKDEIGYEVHGPQAGKALACGDIGPGAMTDWREIVDIAINFVDTKIPRQG</sequence>
<evidence type="ECO:0000313" key="4">
    <source>
        <dbReference type="EMBL" id="KAG7535953.1"/>
    </source>
</evidence>
<proteinExistence type="inferred from homology"/>
<comment type="caution">
    <text evidence="4">The sequence shown here is derived from an EMBL/GenBank/DDBJ whole genome shotgun (WGS) entry which is preliminary data.</text>
</comment>
<dbReference type="OrthoDB" id="1532798at2759"/>
<dbReference type="PANTHER" id="PTHR14359">
    <property type="entry name" value="HOMO-OLIGOMERIC FLAVIN CONTAINING CYS DECARBOXYLASE FAMILY"/>
    <property type="match status" value="1"/>
</dbReference>
<dbReference type="InterPro" id="IPR003382">
    <property type="entry name" value="Flavoprotein"/>
</dbReference>
<organism evidence="4 5">
    <name type="scientific">Filobasidium floriforme</name>
    <dbReference type="NCBI Taxonomy" id="5210"/>
    <lineage>
        <taxon>Eukaryota</taxon>
        <taxon>Fungi</taxon>
        <taxon>Dikarya</taxon>
        <taxon>Basidiomycota</taxon>
        <taxon>Agaricomycotina</taxon>
        <taxon>Tremellomycetes</taxon>
        <taxon>Filobasidiales</taxon>
        <taxon>Filobasidiaceae</taxon>
        <taxon>Filobasidium</taxon>
    </lineage>
</organism>
<dbReference type="SUPFAM" id="SSF52507">
    <property type="entry name" value="Homo-oligomeric flavin-containing Cys decarboxylases, HFCD"/>
    <property type="match status" value="1"/>
</dbReference>
<gene>
    <name evidence="4" type="ORF">FFLO_03551</name>
</gene>
<feature type="domain" description="Flavoprotein" evidence="3">
    <location>
        <begin position="14"/>
        <end position="195"/>
    </location>
</feature>
<dbReference type="AlphaFoldDB" id="A0A8K0JLY2"/>